<keyword evidence="4" id="KW-1185">Reference proteome</keyword>
<dbReference type="Proteomes" id="UP000541444">
    <property type="component" value="Unassembled WGS sequence"/>
</dbReference>
<evidence type="ECO:0000256" key="1">
    <source>
        <dbReference type="ARBA" id="ARBA00022737"/>
    </source>
</evidence>
<sequence>MIEYGQLLVGMIGDALKIFERLELCDDLIQCYWVSHDSLLEKMAAAVELIKARLCEMPNDPRVWCSFGDVTKNDAHYEKALEVSNNRSTRAKRSLARSAYNNGNYEVSKVLWEAAMALNSLHPDGWFTLGASVNCL</sequence>
<evidence type="ECO:0000313" key="3">
    <source>
        <dbReference type="EMBL" id="KAF6170939.1"/>
    </source>
</evidence>
<name>A0A7J7NUV0_9MAGN</name>
<dbReference type="OrthoDB" id="1719824at2759"/>
<gene>
    <name evidence="3" type="ORF">GIB67_014756</name>
</gene>
<keyword evidence="2" id="KW-0802">TPR repeat</keyword>
<comment type="caution">
    <text evidence="3">The sequence shown here is derived from an EMBL/GenBank/DDBJ whole genome shotgun (WGS) entry which is preliminary data.</text>
</comment>
<dbReference type="Gene3D" id="1.25.40.10">
    <property type="entry name" value="Tetratricopeptide repeat domain"/>
    <property type="match status" value="1"/>
</dbReference>
<proteinExistence type="predicted"/>
<dbReference type="AlphaFoldDB" id="A0A7J7NUV0"/>
<dbReference type="SUPFAM" id="SSF48452">
    <property type="entry name" value="TPR-like"/>
    <property type="match status" value="1"/>
</dbReference>
<evidence type="ECO:0008006" key="5">
    <source>
        <dbReference type="Google" id="ProtNLM"/>
    </source>
</evidence>
<reference evidence="3 4" key="1">
    <citation type="journal article" date="2020" name="IScience">
        <title>Genome Sequencing of the Endangered Kingdonia uniflora (Circaeasteraceae, Ranunculales) Reveals Potential Mechanisms of Evolutionary Specialization.</title>
        <authorList>
            <person name="Sun Y."/>
            <person name="Deng T."/>
            <person name="Zhang A."/>
            <person name="Moore M.J."/>
            <person name="Landis J.B."/>
            <person name="Lin N."/>
            <person name="Zhang H."/>
            <person name="Zhang X."/>
            <person name="Huang J."/>
            <person name="Zhang X."/>
            <person name="Sun H."/>
            <person name="Wang H."/>
        </authorList>
    </citation>
    <scope>NUCLEOTIDE SEQUENCE [LARGE SCALE GENOMIC DNA]</scope>
    <source>
        <strain evidence="3">TB1705</strain>
        <tissue evidence="3">Leaf</tissue>
    </source>
</reference>
<dbReference type="PANTHER" id="PTHR16193:SF0">
    <property type="entry name" value="TETRATRICOPEPTIDE REPEAT PROTEIN 27"/>
    <property type="match status" value="1"/>
</dbReference>
<evidence type="ECO:0000313" key="4">
    <source>
        <dbReference type="Proteomes" id="UP000541444"/>
    </source>
</evidence>
<protein>
    <recommendedName>
        <fullName evidence="5">Tetratricopeptide repeat protein 38</fullName>
    </recommendedName>
</protein>
<keyword evidence="1" id="KW-0677">Repeat</keyword>
<organism evidence="3 4">
    <name type="scientific">Kingdonia uniflora</name>
    <dbReference type="NCBI Taxonomy" id="39325"/>
    <lineage>
        <taxon>Eukaryota</taxon>
        <taxon>Viridiplantae</taxon>
        <taxon>Streptophyta</taxon>
        <taxon>Embryophyta</taxon>
        <taxon>Tracheophyta</taxon>
        <taxon>Spermatophyta</taxon>
        <taxon>Magnoliopsida</taxon>
        <taxon>Ranunculales</taxon>
        <taxon>Circaeasteraceae</taxon>
        <taxon>Kingdonia</taxon>
    </lineage>
</organism>
<dbReference type="InterPro" id="IPR044244">
    <property type="entry name" value="TTC27/Emw1"/>
</dbReference>
<dbReference type="EMBL" id="JACGCM010000554">
    <property type="protein sequence ID" value="KAF6170939.1"/>
    <property type="molecule type" value="Genomic_DNA"/>
</dbReference>
<evidence type="ECO:0000256" key="2">
    <source>
        <dbReference type="ARBA" id="ARBA00022803"/>
    </source>
</evidence>
<dbReference type="PANTHER" id="PTHR16193">
    <property type="entry name" value="TETRATRICOPEPTIDE REPEAT PROTEIN 27"/>
    <property type="match status" value="1"/>
</dbReference>
<dbReference type="InterPro" id="IPR011990">
    <property type="entry name" value="TPR-like_helical_dom_sf"/>
</dbReference>
<accession>A0A7J7NUV0</accession>